<keyword evidence="2" id="KW-0067">ATP-binding</keyword>
<dbReference type="EMBL" id="QOQW01000009">
    <property type="protein sequence ID" value="RCK79983.1"/>
    <property type="molecule type" value="Genomic_DNA"/>
</dbReference>
<dbReference type="SUPFAM" id="SSF52540">
    <property type="entry name" value="P-loop containing nucleoside triphosphate hydrolases"/>
    <property type="match status" value="1"/>
</dbReference>
<keyword evidence="5" id="KW-0808">Transferase</keyword>
<dbReference type="PANTHER" id="PTHR32309">
    <property type="entry name" value="TYROSINE-PROTEIN KINASE"/>
    <property type="match status" value="1"/>
</dbReference>
<dbReference type="GO" id="GO:0005524">
    <property type="term" value="F:ATP binding"/>
    <property type="evidence" value="ECO:0007669"/>
    <property type="project" value="UniProtKB-KW"/>
</dbReference>
<evidence type="ECO:0000256" key="2">
    <source>
        <dbReference type="ARBA" id="ARBA00022840"/>
    </source>
</evidence>
<feature type="coiled-coil region" evidence="3">
    <location>
        <begin position="138"/>
        <end position="205"/>
    </location>
</feature>
<keyword evidence="5" id="KW-0418">Kinase</keyword>
<dbReference type="NCBIfam" id="TIGR01007">
    <property type="entry name" value="eps_fam"/>
    <property type="match status" value="1"/>
</dbReference>
<name>A0A367ZPF4_9BACT</name>
<evidence type="ECO:0000256" key="3">
    <source>
        <dbReference type="SAM" id="Coils"/>
    </source>
</evidence>
<dbReference type="Pfam" id="PF10609">
    <property type="entry name" value="ParA"/>
    <property type="match status" value="1"/>
</dbReference>
<dbReference type="Gene3D" id="3.40.50.300">
    <property type="entry name" value="P-loop containing nucleotide triphosphate hydrolases"/>
    <property type="match status" value="1"/>
</dbReference>
<accession>A0A367ZPF4</accession>
<dbReference type="InterPro" id="IPR005702">
    <property type="entry name" value="Wzc-like_C"/>
</dbReference>
<evidence type="ECO:0000313" key="6">
    <source>
        <dbReference type="Proteomes" id="UP000252355"/>
    </source>
</evidence>
<organism evidence="5 6">
    <name type="scientific">Candidatus Ozemobacter sibiricus</name>
    <dbReference type="NCBI Taxonomy" id="2268124"/>
    <lineage>
        <taxon>Bacteria</taxon>
        <taxon>Candidatus Ozemobacteria</taxon>
        <taxon>Candidatus Ozemobacterales</taxon>
        <taxon>Candidatus Ozemobacteraceae</taxon>
        <taxon>Candidatus Ozemobacter</taxon>
    </lineage>
</organism>
<dbReference type="Proteomes" id="UP000252355">
    <property type="component" value="Unassembled WGS sequence"/>
</dbReference>
<evidence type="ECO:0000313" key="5">
    <source>
        <dbReference type="EMBL" id="RCK79983.1"/>
    </source>
</evidence>
<dbReference type="CDD" id="cd05387">
    <property type="entry name" value="BY-kinase"/>
    <property type="match status" value="1"/>
</dbReference>
<keyword evidence="4" id="KW-1133">Transmembrane helix</keyword>
<dbReference type="InterPro" id="IPR033756">
    <property type="entry name" value="YlxH/NBP35"/>
</dbReference>
<keyword evidence="4" id="KW-0472">Membrane</keyword>
<sequence>MAQESLFEGILRSLGRNRTQAFFIIAGTVLLTTLITHHFPPVFESTALLRILASDQEGATSLAASMNGILSQKQTLQDICRACGLDPASTFGQEPFTLEDAGSGLVRLTVRHSDPEVLPELSATIIKSLSDKFLKFAGESGELEMQALERKKALLEEKLEANRQEIAQLEGRATAINHPDAAPLEEEIQQLEARLEQQRKHLQSLPRIKVVSSRELTRSYTDTSNALSEARNHLFDLLKTYREKHPKVIEATSLIDRLERKLKGFSQVRDREELNPEFLQTQRRIEEGEARLRALRDKLQTLAAANLGSQAAGAELEALRSRRQSLEGLYKEVLMKLEDLTLKQTTRMGQIQVLKKDRGEPRPAGLSYIQRQILAFVGGTLLAIFLLYSPAPMKAEIVSVSGPVLMAGTAGGPALEPVQALLQLPALNPVRLALPEPDPVRIKPHDDRLLVLNDPDSPRLEPYKALCSNLQIALSDSGTRIILICSARAGMGRTTLAANLGVLFAQAGYSVVLVDANLRKPSLHRVFDASNHQGLSTALCGGEGLSLVQPTMVKHLGLLPSGPLPPSPAELLGSVAMIDLLDQLKRRVELVLIDTPGLLDYPDAGILASQAGGVVLLHREGEPEADICASRDFLKSIRAKVLGYVNS</sequence>
<protein>
    <submittedName>
        <fullName evidence="5">Tyrosine-protein kinase EpsD</fullName>
    </submittedName>
</protein>
<keyword evidence="4" id="KW-0812">Transmembrane</keyword>
<evidence type="ECO:0000256" key="4">
    <source>
        <dbReference type="SAM" id="Phobius"/>
    </source>
</evidence>
<dbReference type="InterPro" id="IPR050445">
    <property type="entry name" value="Bact_polysacc_biosynth/exp"/>
</dbReference>
<proteinExistence type="predicted"/>
<keyword evidence="3" id="KW-0175">Coiled coil</keyword>
<reference evidence="5 6" key="1">
    <citation type="submission" date="2018-05" db="EMBL/GenBank/DDBJ databases">
        <title>A metagenomic window into the 2 km-deep terrestrial subsurface aquifer revealed taxonomically and functionally diverse microbial community comprising novel uncultured bacterial lineages.</title>
        <authorList>
            <person name="Kadnikov V.V."/>
            <person name="Mardanov A.V."/>
            <person name="Beletsky A.V."/>
            <person name="Banks D."/>
            <person name="Pimenov N.V."/>
            <person name="Frank Y.A."/>
            <person name="Karnachuk O.V."/>
            <person name="Ravin N.V."/>
        </authorList>
    </citation>
    <scope>NUCLEOTIDE SEQUENCE [LARGE SCALE GENOMIC DNA]</scope>
    <source>
        <strain evidence="5">BY5</strain>
    </source>
</reference>
<dbReference type="AlphaFoldDB" id="A0A367ZPF4"/>
<comment type="caution">
    <text evidence="5">The sequence shown here is derived from an EMBL/GenBank/DDBJ whole genome shotgun (WGS) entry which is preliminary data.</text>
</comment>
<feature type="coiled-coil region" evidence="3">
    <location>
        <begin position="255"/>
        <end position="336"/>
    </location>
</feature>
<dbReference type="GO" id="GO:0004713">
    <property type="term" value="F:protein tyrosine kinase activity"/>
    <property type="evidence" value="ECO:0007669"/>
    <property type="project" value="TreeGrafter"/>
</dbReference>
<dbReference type="PANTHER" id="PTHR32309:SF13">
    <property type="entry name" value="FERRIC ENTEROBACTIN TRANSPORT PROTEIN FEPE"/>
    <property type="match status" value="1"/>
</dbReference>
<dbReference type="GO" id="GO:0005886">
    <property type="term" value="C:plasma membrane"/>
    <property type="evidence" value="ECO:0007669"/>
    <property type="project" value="TreeGrafter"/>
</dbReference>
<keyword evidence="1" id="KW-0547">Nucleotide-binding</keyword>
<gene>
    <name evidence="5" type="ORF">OZSIB_3852</name>
</gene>
<dbReference type="InterPro" id="IPR027417">
    <property type="entry name" value="P-loop_NTPase"/>
</dbReference>
<feature type="transmembrane region" description="Helical" evidence="4">
    <location>
        <begin position="21"/>
        <end position="39"/>
    </location>
</feature>
<evidence type="ECO:0000256" key="1">
    <source>
        <dbReference type="ARBA" id="ARBA00022741"/>
    </source>
</evidence>